<dbReference type="EMBL" id="CAJPDT010000067">
    <property type="protein sequence ID" value="CAF9932699.1"/>
    <property type="molecule type" value="Genomic_DNA"/>
</dbReference>
<evidence type="ECO:0000256" key="1">
    <source>
        <dbReference type="ARBA" id="ARBA00004141"/>
    </source>
</evidence>
<reference evidence="7" key="1">
    <citation type="submission" date="2021-03" db="EMBL/GenBank/DDBJ databases">
        <authorList>
            <person name="Tagirdzhanova G."/>
        </authorList>
    </citation>
    <scope>NUCLEOTIDE SEQUENCE</scope>
</reference>
<gene>
    <name evidence="7" type="ORF">IMSHALPRED_008957</name>
</gene>
<feature type="transmembrane region" description="Helical" evidence="6">
    <location>
        <begin position="277"/>
        <end position="298"/>
    </location>
</feature>
<dbReference type="Gene3D" id="1.20.1250.20">
    <property type="entry name" value="MFS general substrate transporter like domains"/>
    <property type="match status" value="1"/>
</dbReference>
<dbReference type="SUPFAM" id="SSF103473">
    <property type="entry name" value="MFS general substrate transporter"/>
    <property type="match status" value="1"/>
</dbReference>
<dbReference type="OrthoDB" id="419537at2759"/>
<evidence type="ECO:0000256" key="2">
    <source>
        <dbReference type="ARBA" id="ARBA00022692"/>
    </source>
</evidence>
<dbReference type="PANTHER" id="PTHR23501:SF67">
    <property type="entry name" value="MFS MULTIDRUG EFFLUX TRANSPORTER (EUROFUNG)"/>
    <property type="match status" value="1"/>
</dbReference>
<feature type="transmembrane region" description="Helical" evidence="6">
    <location>
        <begin position="76"/>
        <end position="94"/>
    </location>
</feature>
<feature type="transmembrane region" description="Helical" evidence="6">
    <location>
        <begin position="165"/>
        <end position="186"/>
    </location>
</feature>
<keyword evidence="4 6" id="KW-0472">Membrane</keyword>
<keyword evidence="3 6" id="KW-1133">Transmembrane helix</keyword>
<keyword evidence="2 6" id="KW-0812">Transmembrane</keyword>
<feature type="transmembrane region" description="Helical" evidence="6">
    <location>
        <begin position="207"/>
        <end position="229"/>
    </location>
</feature>
<evidence type="ECO:0000256" key="4">
    <source>
        <dbReference type="ARBA" id="ARBA00023136"/>
    </source>
</evidence>
<feature type="compositionally biased region" description="Polar residues" evidence="5">
    <location>
        <begin position="307"/>
        <end position="318"/>
    </location>
</feature>
<dbReference type="PANTHER" id="PTHR23501">
    <property type="entry name" value="MAJOR FACILITATOR SUPERFAMILY"/>
    <property type="match status" value="1"/>
</dbReference>
<dbReference type="GO" id="GO:0000329">
    <property type="term" value="C:fungal-type vacuole membrane"/>
    <property type="evidence" value="ECO:0007669"/>
    <property type="project" value="TreeGrafter"/>
</dbReference>
<feature type="transmembrane region" description="Helical" evidence="6">
    <location>
        <begin position="114"/>
        <end position="134"/>
    </location>
</feature>
<evidence type="ECO:0000256" key="3">
    <source>
        <dbReference type="ARBA" id="ARBA00022989"/>
    </source>
</evidence>
<evidence type="ECO:0000256" key="5">
    <source>
        <dbReference type="SAM" id="MobiDB-lite"/>
    </source>
</evidence>
<proteinExistence type="predicted"/>
<feature type="transmembrane region" description="Helical" evidence="6">
    <location>
        <begin position="37"/>
        <end position="55"/>
    </location>
</feature>
<evidence type="ECO:0000313" key="7">
    <source>
        <dbReference type="EMBL" id="CAF9932699.1"/>
    </source>
</evidence>
<feature type="region of interest" description="Disordered" evidence="5">
    <location>
        <begin position="305"/>
        <end position="326"/>
    </location>
</feature>
<feature type="transmembrane region" description="Helical" evidence="6">
    <location>
        <begin position="141"/>
        <end position="159"/>
    </location>
</feature>
<name>A0A8H3G0T6_9LECA</name>
<sequence length="326" mass="34740">MYSCSGYPGSFLLTSAVALLILGLNLGGNVLPWSHPLIIAALAVSVFAGAVLIWVERQAAKPVLPLKLLTTLPRGNIFFHNFFTYVGTSAVMFNTPLYFQAVQLDSPSTSGFRLAAPSVGYTCCGLTSGMIMNATKRPKPLIIIGGVVSLAGGIAMTALPHNAAVAGATIAAFFSLPGSGISLVPTSVSSLAFSSKEDQAVTSTTQLLWRSLGNVMGIALSSLLVQNALPRHLEQYVRGEDREKIIHLVRKSVHSIFDLDPVHRAQVQLAYEKSPRLAFLLSAVAFVLALALIVPIRIGRVDRNKSKQQTTVQGSQSPSEDEVLSK</sequence>
<dbReference type="AlphaFoldDB" id="A0A8H3G0T6"/>
<comment type="subcellular location">
    <subcellularLocation>
        <location evidence="1">Membrane</location>
        <topology evidence="1">Multi-pass membrane protein</topology>
    </subcellularLocation>
</comment>
<evidence type="ECO:0000313" key="8">
    <source>
        <dbReference type="Proteomes" id="UP000664534"/>
    </source>
</evidence>
<evidence type="ECO:0000256" key="6">
    <source>
        <dbReference type="SAM" id="Phobius"/>
    </source>
</evidence>
<protein>
    <submittedName>
        <fullName evidence="7">Uncharacterized protein</fullName>
    </submittedName>
</protein>
<accession>A0A8H3G0T6</accession>
<keyword evidence="8" id="KW-1185">Reference proteome</keyword>
<comment type="caution">
    <text evidence="7">The sequence shown here is derived from an EMBL/GenBank/DDBJ whole genome shotgun (WGS) entry which is preliminary data.</text>
</comment>
<organism evidence="7 8">
    <name type="scientific">Imshaugia aleurites</name>
    <dbReference type="NCBI Taxonomy" id="172621"/>
    <lineage>
        <taxon>Eukaryota</taxon>
        <taxon>Fungi</taxon>
        <taxon>Dikarya</taxon>
        <taxon>Ascomycota</taxon>
        <taxon>Pezizomycotina</taxon>
        <taxon>Lecanoromycetes</taxon>
        <taxon>OSLEUM clade</taxon>
        <taxon>Lecanoromycetidae</taxon>
        <taxon>Lecanorales</taxon>
        <taxon>Lecanorineae</taxon>
        <taxon>Parmeliaceae</taxon>
        <taxon>Imshaugia</taxon>
    </lineage>
</organism>
<dbReference type="GO" id="GO:0015174">
    <property type="term" value="F:basic amino acid transmembrane transporter activity"/>
    <property type="evidence" value="ECO:0007669"/>
    <property type="project" value="TreeGrafter"/>
</dbReference>
<dbReference type="InterPro" id="IPR036259">
    <property type="entry name" value="MFS_trans_sf"/>
</dbReference>
<dbReference type="Proteomes" id="UP000664534">
    <property type="component" value="Unassembled WGS sequence"/>
</dbReference>